<feature type="domain" description="SPOR" evidence="3">
    <location>
        <begin position="335"/>
        <end position="419"/>
    </location>
</feature>
<evidence type="ECO:0000313" key="4">
    <source>
        <dbReference type="EMBL" id="OSM01451.1"/>
    </source>
</evidence>
<dbReference type="EMBL" id="LVJN01000020">
    <property type="protein sequence ID" value="OSM01451.1"/>
    <property type="molecule type" value="Genomic_DNA"/>
</dbReference>
<keyword evidence="2" id="KW-1133">Transmembrane helix</keyword>
<feature type="transmembrane region" description="Helical" evidence="2">
    <location>
        <begin position="72"/>
        <end position="93"/>
    </location>
</feature>
<evidence type="ECO:0000313" key="5">
    <source>
        <dbReference type="Proteomes" id="UP000194003"/>
    </source>
</evidence>
<reference evidence="4 5" key="1">
    <citation type="journal article" date="2016" name="BMC Genomics">
        <title>Combined genomic and structural analyses of a cultured magnetotactic bacterium reveals its niche adaptation to a dynamic environment.</title>
        <authorList>
            <person name="Araujo A.C."/>
            <person name="Morillo V."/>
            <person name="Cypriano J."/>
            <person name="Teixeira L.C."/>
            <person name="Leao P."/>
            <person name="Lyra S."/>
            <person name="Almeida L.G."/>
            <person name="Bazylinski D.A."/>
            <person name="Vasconcellos A.T."/>
            <person name="Abreu F."/>
            <person name="Lins U."/>
        </authorList>
    </citation>
    <scope>NUCLEOTIDE SEQUENCE [LARGE SCALE GENOMIC DNA]</scope>
    <source>
        <strain evidence="4 5">IT-1</strain>
    </source>
</reference>
<keyword evidence="2" id="KW-0472">Membrane</keyword>
<dbReference type="Pfam" id="PF05036">
    <property type="entry name" value="SPOR"/>
    <property type="match status" value="1"/>
</dbReference>
<name>A0A1Y2K096_9PROT</name>
<gene>
    <name evidence="4" type="ORF">MAIT1_01415</name>
</gene>
<dbReference type="InterPro" id="IPR036680">
    <property type="entry name" value="SPOR-like_sf"/>
</dbReference>
<evidence type="ECO:0000259" key="3">
    <source>
        <dbReference type="PROSITE" id="PS51724"/>
    </source>
</evidence>
<feature type="region of interest" description="Disordered" evidence="1">
    <location>
        <begin position="1"/>
        <end position="47"/>
    </location>
</feature>
<sequence>MRTEWKTGCAPSPIDGISTPRMGQRRYGDRQSAARSRYPPTWSAQGAPSSVKSRVSAMQAVMKAPYNREQQLLLAAGGGILAVVFGVVAWQMVMGPSTPEMSVKDVTPKPVVIRTDTDAAREGRGNSWLAEMKKAPIFSAQPARSDAPAVTEPSNVIVSASSDAATDTDPIQAAPQVKPPEDILGKWARMAGLDQDEPKPADADAASANYARADNQRYETLNVNPMPVNPEPARVGRTAPGKAEMAPAQTPSARETPAHIAFPGLDRLVQQKAAAAAPVAMQPAAQRPEVAPKAMPRQTAAAPTRTLPKPTPFTAAAKPHFTAPSFGAPRVTKAATPATGFSVQVGAFSDAARANALKGRLASLPFQGDGLAAFVMPVKSGARTIYRVRLGPFADRGLATSAMAYVRKQAGVKGTMIAPGR</sequence>
<dbReference type="SUPFAM" id="SSF110997">
    <property type="entry name" value="Sporulation related repeat"/>
    <property type="match status" value="1"/>
</dbReference>
<dbReference type="InterPro" id="IPR052521">
    <property type="entry name" value="Cell_div_SPOR-domain"/>
</dbReference>
<dbReference type="PANTHER" id="PTHR38687">
    <property type="entry name" value="CELL DIVISION PROTEIN DEDD-RELATED"/>
    <property type="match status" value="1"/>
</dbReference>
<dbReference type="STRING" id="1434232.MAIT1_01415"/>
<protein>
    <submittedName>
        <fullName evidence="4">Putative Sporulation domain protein</fullName>
    </submittedName>
</protein>
<dbReference type="PANTHER" id="PTHR38687:SF1">
    <property type="entry name" value="CELL DIVISION PROTEIN DEDD"/>
    <property type="match status" value="1"/>
</dbReference>
<proteinExistence type="predicted"/>
<keyword evidence="5" id="KW-1185">Reference proteome</keyword>
<accession>A0A1Y2K096</accession>
<evidence type="ECO:0000256" key="1">
    <source>
        <dbReference type="SAM" id="MobiDB-lite"/>
    </source>
</evidence>
<dbReference type="Proteomes" id="UP000194003">
    <property type="component" value="Unassembled WGS sequence"/>
</dbReference>
<dbReference type="Gene3D" id="3.30.70.1070">
    <property type="entry name" value="Sporulation related repeat"/>
    <property type="match status" value="1"/>
</dbReference>
<evidence type="ECO:0000256" key="2">
    <source>
        <dbReference type="SAM" id="Phobius"/>
    </source>
</evidence>
<dbReference type="AlphaFoldDB" id="A0A1Y2K096"/>
<keyword evidence="2" id="KW-0812">Transmembrane</keyword>
<dbReference type="GO" id="GO:0032153">
    <property type="term" value="C:cell division site"/>
    <property type="evidence" value="ECO:0007669"/>
    <property type="project" value="TreeGrafter"/>
</dbReference>
<dbReference type="GO" id="GO:0030428">
    <property type="term" value="C:cell septum"/>
    <property type="evidence" value="ECO:0007669"/>
    <property type="project" value="TreeGrafter"/>
</dbReference>
<dbReference type="PROSITE" id="PS51724">
    <property type="entry name" value="SPOR"/>
    <property type="match status" value="1"/>
</dbReference>
<comment type="caution">
    <text evidence="4">The sequence shown here is derived from an EMBL/GenBank/DDBJ whole genome shotgun (WGS) entry which is preliminary data.</text>
</comment>
<organism evidence="4 5">
    <name type="scientific">Magnetofaba australis IT-1</name>
    <dbReference type="NCBI Taxonomy" id="1434232"/>
    <lineage>
        <taxon>Bacteria</taxon>
        <taxon>Pseudomonadati</taxon>
        <taxon>Pseudomonadota</taxon>
        <taxon>Magnetococcia</taxon>
        <taxon>Magnetococcales</taxon>
        <taxon>Magnetococcaceae</taxon>
        <taxon>Magnetofaba</taxon>
    </lineage>
</organism>
<dbReference type="GO" id="GO:0042834">
    <property type="term" value="F:peptidoglycan binding"/>
    <property type="evidence" value="ECO:0007669"/>
    <property type="project" value="InterPro"/>
</dbReference>
<dbReference type="InterPro" id="IPR007730">
    <property type="entry name" value="SPOR-like_dom"/>
</dbReference>
<feature type="region of interest" description="Disordered" evidence="1">
    <location>
        <begin position="283"/>
        <end position="310"/>
    </location>
</feature>
<dbReference type="GO" id="GO:0032506">
    <property type="term" value="P:cytokinetic process"/>
    <property type="evidence" value="ECO:0007669"/>
    <property type="project" value="TreeGrafter"/>
</dbReference>